<dbReference type="Proteomes" id="UP000467841">
    <property type="component" value="Unassembled WGS sequence"/>
</dbReference>
<protein>
    <submittedName>
        <fullName evidence="2">Uncharacterized protein</fullName>
    </submittedName>
</protein>
<feature type="region of interest" description="Disordered" evidence="1">
    <location>
        <begin position="40"/>
        <end position="154"/>
    </location>
</feature>
<feature type="compositionally biased region" description="Polar residues" evidence="1">
    <location>
        <begin position="81"/>
        <end position="103"/>
    </location>
</feature>
<comment type="caution">
    <text evidence="2">The sequence shown here is derived from an EMBL/GenBank/DDBJ whole genome shotgun (WGS) entry which is preliminary data.</text>
</comment>
<feature type="compositionally biased region" description="Basic and acidic residues" evidence="1">
    <location>
        <begin position="130"/>
        <end position="142"/>
    </location>
</feature>
<reference evidence="2" key="1">
    <citation type="submission" date="2020-01" db="EMBL/GenBank/DDBJ databases">
        <authorList>
            <person name="Mishra B."/>
        </authorList>
    </citation>
    <scope>NUCLEOTIDE SEQUENCE [LARGE SCALE GENOMIC DNA]</scope>
</reference>
<evidence type="ECO:0000313" key="2">
    <source>
        <dbReference type="EMBL" id="CAA7040210.1"/>
    </source>
</evidence>
<feature type="compositionally biased region" description="Basic and acidic residues" evidence="1">
    <location>
        <begin position="56"/>
        <end position="70"/>
    </location>
</feature>
<evidence type="ECO:0000256" key="1">
    <source>
        <dbReference type="SAM" id="MobiDB-lite"/>
    </source>
</evidence>
<evidence type="ECO:0000313" key="3">
    <source>
        <dbReference type="Proteomes" id="UP000467841"/>
    </source>
</evidence>
<name>A0A6D2JJZ2_9BRAS</name>
<keyword evidence="3" id="KW-1185">Reference proteome</keyword>
<proteinExistence type="predicted"/>
<organism evidence="2 3">
    <name type="scientific">Microthlaspi erraticum</name>
    <dbReference type="NCBI Taxonomy" id="1685480"/>
    <lineage>
        <taxon>Eukaryota</taxon>
        <taxon>Viridiplantae</taxon>
        <taxon>Streptophyta</taxon>
        <taxon>Embryophyta</taxon>
        <taxon>Tracheophyta</taxon>
        <taxon>Spermatophyta</taxon>
        <taxon>Magnoliopsida</taxon>
        <taxon>eudicotyledons</taxon>
        <taxon>Gunneridae</taxon>
        <taxon>Pentapetalae</taxon>
        <taxon>rosids</taxon>
        <taxon>malvids</taxon>
        <taxon>Brassicales</taxon>
        <taxon>Brassicaceae</taxon>
        <taxon>Coluteocarpeae</taxon>
        <taxon>Microthlaspi</taxon>
    </lineage>
</organism>
<dbReference type="EMBL" id="CACVBM020001225">
    <property type="protein sequence ID" value="CAA7040210.1"/>
    <property type="molecule type" value="Genomic_DNA"/>
</dbReference>
<dbReference type="AlphaFoldDB" id="A0A6D2JJZ2"/>
<accession>A0A6D2JJZ2</accession>
<gene>
    <name evidence="2" type="ORF">MERR_LOCUS27445</name>
</gene>
<sequence>MDFIKTTSPRALSELTLQHKWIRIIWMSRNGVMIALVKSGPDSRNRASSHSAPKTARIDCPRNHRPEVDPHSTPLLIQYSPRPSAQTEPGSKASRSTHSNPAPSNVHDRIVRTGKHRPALDPLTSHNPHTAHECNVRPEDQRLASGPNIPLNHP</sequence>